<comment type="caution">
    <text evidence="1">The sequence shown here is derived from an EMBL/GenBank/DDBJ whole genome shotgun (WGS) entry which is preliminary data.</text>
</comment>
<sequence>MIILIFLVIIPLFSQTPVRIMGGEIDYLFNERLTSAEILALRRGEVVCNSIGKLKYSRINDIPEARQLISAVKRVNPNHLAEIIKILPYQKYEKLTDIVSAMLKDEESYTKVPFYIDDDEEIVYLYADAKIQNIEKIGGKEIITERFLMKPLDYFTGRIESVKFGTYYFYQMQNLNRVRYKTFLSAVGKGKMIAVISIFRYGDNWIIYALGGVDIIKLPFIDKRIDRAFYNRIKAFCLFTFEKLEESVSEDEES</sequence>
<proteinExistence type="predicted"/>
<gene>
    <name evidence="1" type="ORF">HNP76_000578</name>
</gene>
<evidence type="ECO:0000313" key="2">
    <source>
        <dbReference type="Proteomes" id="UP000518887"/>
    </source>
</evidence>
<keyword evidence="2" id="KW-1185">Reference proteome</keyword>
<dbReference type="Proteomes" id="UP000518887">
    <property type="component" value="Unassembled WGS sequence"/>
</dbReference>
<accession>A0A7W8G7G3</accession>
<name>A0A7W8G7G3_9SPIR</name>
<dbReference type="Pfam" id="PF20380">
    <property type="entry name" value="DUF6675"/>
    <property type="match status" value="1"/>
</dbReference>
<dbReference type="EMBL" id="JACHFQ010000002">
    <property type="protein sequence ID" value="MBB5225234.1"/>
    <property type="molecule type" value="Genomic_DNA"/>
</dbReference>
<dbReference type="RefSeq" id="WP_206173264.1">
    <property type="nucleotide sequence ID" value="NZ_CP031518.1"/>
</dbReference>
<dbReference type="InterPro" id="IPR046745">
    <property type="entry name" value="DUF6675"/>
</dbReference>
<organism evidence="1 2">
    <name type="scientific">Treponema ruminis</name>
    <dbReference type="NCBI Taxonomy" id="744515"/>
    <lineage>
        <taxon>Bacteria</taxon>
        <taxon>Pseudomonadati</taxon>
        <taxon>Spirochaetota</taxon>
        <taxon>Spirochaetia</taxon>
        <taxon>Spirochaetales</taxon>
        <taxon>Treponemataceae</taxon>
        <taxon>Treponema</taxon>
    </lineage>
</organism>
<reference evidence="1 2" key="1">
    <citation type="submission" date="2020-08" db="EMBL/GenBank/DDBJ databases">
        <title>Genomic Encyclopedia of Type Strains, Phase IV (KMG-IV): sequencing the most valuable type-strain genomes for metagenomic binning, comparative biology and taxonomic classification.</title>
        <authorList>
            <person name="Goeker M."/>
        </authorList>
    </citation>
    <scope>NUCLEOTIDE SEQUENCE [LARGE SCALE GENOMIC DNA]</scope>
    <source>
        <strain evidence="1 2">DSM 103462</strain>
    </source>
</reference>
<dbReference type="AlphaFoldDB" id="A0A7W8G7G3"/>
<evidence type="ECO:0000313" key="1">
    <source>
        <dbReference type="EMBL" id="MBB5225234.1"/>
    </source>
</evidence>
<protein>
    <submittedName>
        <fullName evidence="1">Uncharacterized protein</fullName>
    </submittedName>
</protein>